<dbReference type="InterPro" id="IPR009010">
    <property type="entry name" value="Asp_de-COase-like_dom_sf"/>
</dbReference>
<comment type="caution">
    <text evidence="2">The sequence shown here is derived from an EMBL/GenBank/DDBJ whole genome shotgun (WGS) entry which is preliminary data.</text>
</comment>
<accession>A0ABU0FED7</accession>
<proteinExistence type="predicted"/>
<keyword evidence="3" id="KW-1185">Reference proteome</keyword>
<name>A0ABU0FED7_9HYPH</name>
<feature type="domain" description="Molybdopterin dinucleotide-binding" evidence="1">
    <location>
        <begin position="40"/>
        <end position="148"/>
    </location>
</feature>
<dbReference type="InterPro" id="IPR006657">
    <property type="entry name" value="MoPterin_dinucl-bd_dom"/>
</dbReference>
<reference evidence="2 3" key="1">
    <citation type="submission" date="2023-07" db="EMBL/GenBank/DDBJ databases">
        <title>Genomic Encyclopedia of Type Strains, Phase IV (KMG-IV): sequencing the most valuable type-strain genomes for metagenomic binning, comparative biology and taxonomic classification.</title>
        <authorList>
            <person name="Goeker M."/>
        </authorList>
    </citation>
    <scope>NUCLEOTIDE SEQUENCE [LARGE SCALE GENOMIC DNA]</scope>
    <source>
        <strain evidence="2 3">DSM 5896</strain>
    </source>
</reference>
<dbReference type="InterPro" id="IPR037951">
    <property type="entry name" value="MopB_CT_YdeP"/>
</dbReference>
<dbReference type="EMBL" id="JAUSVK010000001">
    <property type="protein sequence ID" value="MDQ0392979.1"/>
    <property type="molecule type" value="Genomic_DNA"/>
</dbReference>
<evidence type="ECO:0000259" key="1">
    <source>
        <dbReference type="Pfam" id="PF01568"/>
    </source>
</evidence>
<protein>
    <submittedName>
        <fullName evidence="2">Anaerobic selenocysteine-containing dehydrogenase</fullName>
    </submittedName>
</protein>
<dbReference type="SUPFAM" id="SSF50692">
    <property type="entry name" value="ADC-like"/>
    <property type="match status" value="1"/>
</dbReference>
<dbReference type="Pfam" id="PF01568">
    <property type="entry name" value="Molydop_binding"/>
    <property type="match status" value="1"/>
</dbReference>
<dbReference type="Proteomes" id="UP001237448">
    <property type="component" value="Unassembled WGS sequence"/>
</dbReference>
<organism evidence="2 3">
    <name type="scientific">Labrys monachus</name>
    <dbReference type="NCBI Taxonomy" id="217067"/>
    <lineage>
        <taxon>Bacteria</taxon>
        <taxon>Pseudomonadati</taxon>
        <taxon>Pseudomonadota</taxon>
        <taxon>Alphaproteobacteria</taxon>
        <taxon>Hyphomicrobiales</taxon>
        <taxon>Xanthobacteraceae</taxon>
        <taxon>Labrys</taxon>
    </lineage>
</organism>
<evidence type="ECO:0000313" key="2">
    <source>
        <dbReference type="EMBL" id="MDQ0392979.1"/>
    </source>
</evidence>
<dbReference type="CDD" id="cd02787">
    <property type="entry name" value="MopB_CT_ydeP"/>
    <property type="match status" value="1"/>
</dbReference>
<sequence length="165" mass="18081">MVWMRCRWLSIVERYFGARAAARAIVATGFDDGCIRPDSLRLITLRSNDQFNTTVYGYDDRFRGIRGTRDICLMNPADMDVFGLADADTVSRVSGAQDGVERIVRGLRVVPYAIPRGCVAGYYPELNALVPLWHHAEGSKVPASKSVPVLVVKASQETSGQTSGA</sequence>
<gene>
    <name evidence="2" type="ORF">J3R73_002771</name>
</gene>
<evidence type="ECO:0000313" key="3">
    <source>
        <dbReference type="Proteomes" id="UP001237448"/>
    </source>
</evidence>